<accession>A0ABU2J904</accession>
<keyword evidence="7" id="KW-0732">Signal</keyword>
<comment type="caution">
    <text evidence="9">The sequence shown here is derived from an EMBL/GenBank/DDBJ whole genome shotgun (WGS) entry which is preliminary data.</text>
</comment>
<feature type="signal peptide" evidence="7">
    <location>
        <begin position="1"/>
        <end position="28"/>
    </location>
</feature>
<evidence type="ECO:0000313" key="10">
    <source>
        <dbReference type="Proteomes" id="UP001183176"/>
    </source>
</evidence>
<organism evidence="9 10">
    <name type="scientific">Jatrophihabitans lederbergiae</name>
    <dbReference type="NCBI Taxonomy" id="3075547"/>
    <lineage>
        <taxon>Bacteria</taxon>
        <taxon>Bacillati</taxon>
        <taxon>Actinomycetota</taxon>
        <taxon>Actinomycetes</taxon>
        <taxon>Jatrophihabitantales</taxon>
        <taxon>Jatrophihabitantaceae</taxon>
        <taxon>Jatrophihabitans</taxon>
    </lineage>
</organism>
<evidence type="ECO:0000256" key="3">
    <source>
        <dbReference type="ARBA" id="ARBA00022801"/>
    </source>
</evidence>
<reference evidence="10" key="1">
    <citation type="submission" date="2023-07" db="EMBL/GenBank/DDBJ databases">
        <title>30 novel species of actinomycetes from the DSMZ collection.</title>
        <authorList>
            <person name="Nouioui I."/>
        </authorList>
    </citation>
    <scope>NUCLEOTIDE SEQUENCE [LARGE SCALE GENOMIC DNA]</scope>
    <source>
        <strain evidence="10">DSM 44399</strain>
    </source>
</reference>
<dbReference type="PANTHER" id="PTHR43806:SF11">
    <property type="entry name" value="CEREVISIN-RELATED"/>
    <property type="match status" value="1"/>
</dbReference>
<evidence type="ECO:0000256" key="7">
    <source>
        <dbReference type="SAM" id="SignalP"/>
    </source>
</evidence>
<evidence type="ECO:0000256" key="6">
    <source>
        <dbReference type="SAM" id="MobiDB-lite"/>
    </source>
</evidence>
<feature type="chain" id="PRO_5045843087" evidence="7">
    <location>
        <begin position="29"/>
        <end position="571"/>
    </location>
</feature>
<dbReference type="Pfam" id="PF00082">
    <property type="entry name" value="Peptidase_S8"/>
    <property type="match status" value="1"/>
</dbReference>
<dbReference type="SUPFAM" id="SSF141571">
    <property type="entry name" value="Pentapeptide repeat-like"/>
    <property type="match status" value="1"/>
</dbReference>
<keyword evidence="2 5" id="KW-0645">Protease</keyword>
<feature type="domain" description="Peptidase S8/S53" evidence="8">
    <location>
        <begin position="109"/>
        <end position="406"/>
    </location>
</feature>
<sequence length="571" mass="58593">MAMHSSRLGRTARCAICAGLAVASLALAVSPAAAHSAPAQPASVGRAAASPNSFTAGQWGDSDADRVAKDSTGKNVQSADPGSLYTIENAIGARRVWQQKDSQNRQVTGQGVTVALLDSGTAAVSGLDRAGKLTYGPDLSIEGNGELTDQDTFGHGTHLAGIIAGRDSAVLTGRTISSLSPSTQLGVAPDANLLSLKLATTDGSTDVSQVIAALNWVTEHQTAQDGSKVRVVNLSFGTDSVQPYQVDPLVAAAENAWRHGLVVVVSGGNEGNGSGGLTDPAIDPYVIAVGASDSNDNVSGWAHPSVASFSNGGTYQRHVDLLAPGASITSLRDPGSYVDQNYPEGLVAGDTTGRLFRGSGTSQAAAVVSGAAALLLQAYPDLTPDQVKAFLTATATPVSASSLLAGAGELNVAAAFNAIDALTGPTGQLNPLVAAAARQSYPISTGQGSLDAARGGSVLVDADGNDLSGEVDVQGNPWDAAAWWKAASGLSSWSGGNWMGVPWTGADWAASTDGLLSARWSSARWSSARWSDAYWDSARWSSARWSSARWSSARWSSARWSSARWSDAIWS</sequence>
<dbReference type="PRINTS" id="PR00723">
    <property type="entry name" value="SUBTILISIN"/>
</dbReference>
<evidence type="ECO:0000256" key="4">
    <source>
        <dbReference type="ARBA" id="ARBA00022825"/>
    </source>
</evidence>
<dbReference type="Gene3D" id="2.160.20.80">
    <property type="entry name" value="E3 ubiquitin-protein ligase SopA"/>
    <property type="match status" value="1"/>
</dbReference>
<gene>
    <name evidence="9" type="ORF">RM423_07420</name>
</gene>
<dbReference type="Proteomes" id="UP001183176">
    <property type="component" value="Unassembled WGS sequence"/>
</dbReference>
<proteinExistence type="inferred from homology"/>
<feature type="active site" description="Charge relay system" evidence="5">
    <location>
        <position position="362"/>
    </location>
</feature>
<dbReference type="InterPro" id="IPR015500">
    <property type="entry name" value="Peptidase_S8_subtilisin-rel"/>
</dbReference>
<dbReference type="PROSITE" id="PS51892">
    <property type="entry name" value="SUBTILASE"/>
    <property type="match status" value="1"/>
</dbReference>
<feature type="compositionally biased region" description="Basic and acidic residues" evidence="6">
    <location>
        <begin position="63"/>
        <end position="72"/>
    </location>
</feature>
<dbReference type="EMBL" id="JAVREH010000006">
    <property type="protein sequence ID" value="MDT0261223.1"/>
    <property type="molecule type" value="Genomic_DNA"/>
</dbReference>
<protein>
    <submittedName>
        <fullName evidence="9">S8 family serine peptidase</fullName>
    </submittedName>
</protein>
<comment type="similarity">
    <text evidence="1 5">Belongs to the peptidase S8 family.</text>
</comment>
<keyword evidence="10" id="KW-1185">Reference proteome</keyword>
<dbReference type="PANTHER" id="PTHR43806">
    <property type="entry name" value="PEPTIDASE S8"/>
    <property type="match status" value="1"/>
</dbReference>
<evidence type="ECO:0000256" key="1">
    <source>
        <dbReference type="ARBA" id="ARBA00011073"/>
    </source>
</evidence>
<dbReference type="SUPFAM" id="SSF52743">
    <property type="entry name" value="Subtilisin-like"/>
    <property type="match status" value="1"/>
</dbReference>
<dbReference type="RefSeq" id="WP_311422376.1">
    <property type="nucleotide sequence ID" value="NZ_JAVREH010000006.1"/>
</dbReference>
<keyword evidence="4 5" id="KW-0720">Serine protease</keyword>
<dbReference type="InterPro" id="IPR000209">
    <property type="entry name" value="Peptidase_S8/S53_dom"/>
</dbReference>
<feature type="region of interest" description="Disordered" evidence="6">
    <location>
        <begin position="41"/>
        <end position="81"/>
    </location>
</feature>
<dbReference type="Gene3D" id="3.40.50.200">
    <property type="entry name" value="Peptidase S8/S53 domain"/>
    <property type="match status" value="1"/>
</dbReference>
<evidence type="ECO:0000259" key="8">
    <source>
        <dbReference type="Pfam" id="PF00082"/>
    </source>
</evidence>
<evidence type="ECO:0000256" key="2">
    <source>
        <dbReference type="ARBA" id="ARBA00022670"/>
    </source>
</evidence>
<feature type="active site" description="Charge relay system" evidence="5">
    <location>
        <position position="155"/>
    </location>
</feature>
<evidence type="ECO:0000313" key="9">
    <source>
        <dbReference type="EMBL" id="MDT0261223.1"/>
    </source>
</evidence>
<evidence type="ECO:0000256" key="5">
    <source>
        <dbReference type="PROSITE-ProRule" id="PRU01240"/>
    </source>
</evidence>
<keyword evidence="3 5" id="KW-0378">Hydrolase</keyword>
<feature type="active site" description="Charge relay system" evidence="5">
    <location>
        <position position="118"/>
    </location>
</feature>
<name>A0ABU2J904_9ACTN</name>
<dbReference type="InterPro" id="IPR036852">
    <property type="entry name" value="Peptidase_S8/S53_dom_sf"/>
</dbReference>
<dbReference type="InterPro" id="IPR050131">
    <property type="entry name" value="Peptidase_S8_subtilisin-like"/>
</dbReference>